<accession>S9QL70</accession>
<dbReference type="InterPro" id="IPR028098">
    <property type="entry name" value="Glyco_trans_4-like_N"/>
</dbReference>
<dbReference type="AlphaFoldDB" id="S9QL70"/>
<evidence type="ECO:0000313" key="2">
    <source>
        <dbReference type="EMBL" id="EPX80517.1"/>
    </source>
</evidence>
<protein>
    <submittedName>
        <fullName evidence="2">Glycosyltransferase</fullName>
    </submittedName>
</protein>
<name>S9QL70_9RHOB</name>
<dbReference type="STRING" id="1123237.Salmuc_03834"/>
<evidence type="ECO:0000313" key="3">
    <source>
        <dbReference type="Proteomes" id="UP000015347"/>
    </source>
</evidence>
<comment type="caution">
    <text evidence="2">The sequence shown here is derived from an EMBL/GenBank/DDBJ whole genome shotgun (WGS) entry which is preliminary data.</text>
</comment>
<organism evidence="2 3">
    <name type="scientific">Salipiger mucosus DSM 16094</name>
    <dbReference type="NCBI Taxonomy" id="1123237"/>
    <lineage>
        <taxon>Bacteria</taxon>
        <taxon>Pseudomonadati</taxon>
        <taxon>Pseudomonadota</taxon>
        <taxon>Alphaproteobacteria</taxon>
        <taxon>Rhodobacterales</taxon>
        <taxon>Roseobacteraceae</taxon>
        <taxon>Salipiger</taxon>
    </lineage>
</organism>
<keyword evidence="2" id="KW-0808">Transferase</keyword>
<dbReference type="Proteomes" id="UP000015347">
    <property type="component" value="Unassembled WGS sequence"/>
</dbReference>
<dbReference type="HOGENOM" id="CLU_068408_0_0_5"/>
<dbReference type="Gene3D" id="3.40.50.2000">
    <property type="entry name" value="Glycogen Phosphorylase B"/>
    <property type="match status" value="2"/>
</dbReference>
<feature type="domain" description="Glycosyltransferase subfamily 4-like N-terminal" evidence="1">
    <location>
        <begin position="34"/>
        <end position="149"/>
    </location>
</feature>
<sequence>MTRILHLVDDTNPGGVTRYLDFLRRDPGMAALASHEVRAVPRNRPCVAGIEADVIVSHLAVTWRGLPGLMALRARHAGTPLIHVEHSYSEGFAAHNVRARRRFRTLLRTAYALFDRIVAVSHPQGDWLLGRGLVPAAQLSVIPPCVDLSAFAALPAPQGPVRVIGALGRFDRQKGFDLLIRAFRALPQADLRLEMIGDGPERAALEALAQGDPRIRFAGFADSPAQAMAACDALAMPSRWEPYGLVGAEARAAGRPVLVSGVDGLRDQVEDGAIAVRESTVDAWQEALATLTGPSLPPAARRAEEPATLTRLGWAALLDGFDGLTDDAGSVTTEVSAVAA</sequence>
<dbReference type="Pfam" id="PF13692">
    <property type="entry name" value="Glyco_trans_1_4"/>
    <property type="match status" value="1"/>
</dbReference>
<dbReference type="CDD" id="cd03811">
    <property type="entry name" value="GT4_GT28_WabH-like"/>
    <property type="match status" value="1"/>
</dbReference>
<dbReference type="RefSeq" id="WP_020039690.1">
    <property type="nucleotide sequence ID" value="NZ_KE557277.1"/>
</dbReference>
<proteinExistence type="predicted"/>
<dbReference type="eggNOG" id="COG0438">
    <property type="taxonomic scope" value="Bacteria"/>
</dbReference>
<dbReference type="OrthoDB" id="529131at2"/>
<dbReference type="EMBL" id="APVH01000032">
    <property type="protein sequence ID" value="EPX80517.1"/>
    <property type="molecule type" value="Genomic_DNA"/>
</dbReference>
<dbReference type="Pfam" id="PF13439">
    <property type="entry name" value="Glyco_transf_4"/>
    <property type="match status" value="1"/>
</dbReference>
<dbReference type="PANTHER" id="PTHR12526">
    <property type="entry name" value="GLYCOSYLTRANSFERASE"/>
    <property type="match status" value="1"/>
</dbReference>
<evidence type="ECO:0000259" key="1">
    <source>
        <dbReference type="Pfam" id="PF13439"/>
    </source>
</evidence>
<dbReference type="GO" id="GO:0016757">
    <property type="term" value="F:glycosyltransferase activity"/>
    <property type="evidence" value="ECO:0007669"/>
    <property type="project" value="UniProtKB-ARBA"/>
</dbReference>
<reference evidence="3" key="1">
    <citation type="journal article" date="2014" name="Stand. Genomic Sci.">
        <title>Genome sequence of the exopolysaccharide-producing Salipiger mucosus type strain (DSM 16094(T)), a moderately halophilic member of the Roseobacter clade.</title>
        <authorList>
            <person name="Riedel T."/>
            <person name="Spring S."/>
            <person name="Fiebig A."/>
            <person name="Petersen J."/>
            <person name="Kyrpides N.C."/>
            <person name="Goker M."/>
            <person name="Klenk H.P."/>
        </authorList>
    </citation>
    <scope>NUCLEOTIDE SEQUENCE [LARGE SCALE GENOMIC DNA]</scope>
    <source>
        <strain evidence="3">DSM 16094</strain>
    </source>
</reference>
<gene>
    <name evidence="2" type="ORF">Salmuc_03834</name>
</gene>
<keyword evidence="3" id="KW-1185">Reference proteome</keyword>
<dbReference type="SUPFAM" id="SSF53756">
    <property type="entry name" value="UDP-Glycosyltransferase/glycogen phosphorylase"/>
    <property type="match status" value="1"/>
</dbReference>